<dbReference type="EMBL" id="AMCI01008336">
    <property type="protein sequence ID" value="EJW91205.1"/>
    <property type="molecule type" value="Genomic_DNA"/>
</dbReference>
<protein>
    <submittedName>
        <fullName evidence="1">Phage-type endonuclease</fullName>
    </submittedName>
</protein>
<comment type="caution">
    <text evidence="1">The sequence shown here is derived from an EMBL/GenBank/DDBJ whole genome shotgun (WGS) entry which is preliminary data.</text>
</comment>
<accession>J9BUF9</accession>
<gene>
    <name evidence="1" type="ORF">EVA_20688</name>
</gene>
<feature type="non-terminal residue" evidence="1">
    <location>
        <position position="106"/>
    </location>
</feature>
<name>J9BUF9_9ZZZZ</name>
<evidence type="ECO:0000313" key="1">
    <source>
        <dbReference type="EMBL" id="EJW91205.1"/>
    </source>
</evidence>
<reference evidence="1" key="1">
    <citation type="journal article" date="2012" name="PLoS ONE">
        <title>Gene sets for utilization of primary and secondary nutrition supplies in the distal gut of endangered iberian lynx.</title>
        <authorList>
            <person name="Alcaide M."/>
            <person name="Messina E."/>
            <person name="Richter M."/>
            <person name="Bargiela R."/>
            <person name="Peplies J."/>
            <person name="Huws S.A."/>
            <person name="Newbold C.J."/>
            <person name="Golyshin P.N."/>
            <person name="Simon M.A."/>
            <person name="Lopez G."/>
            <person name="Yakimov M.M."/>
            <person name="Ferrer M."/>
        </authorList>
    </citation>
    <scope>NUCLEOTIDE SEQUENCE</scope>
</reference>
<dbReference type="AlphaFoldDB" id="J9BUF9"/>
<keyword evidence="1" id="KW-0255">Endonuclease</keyword>
<organism evidence="1">
    <name type="scientific">gut metagenome</name>
    <dbReference type="NCBI Taxonomy" id="749906"/>
    <lineage>
        <taxon>unclassified sequences</taxon>
        <taxon>metagenomes</taxon>
        <taxon>organismal metagenomes</taxon>
    </lineage>
</organism>
<sequence length="106" mass="12152">MSFVPDFYEWLCEEVDRFWIDNIQGKKEPAATSVQDVLLKFNRHTDGKIIEVNDEIFEAYNSLKEVKKELAVMDEKKAALEEKIKMGFGDAEAISYGGQTIATWKA</sequence>
<proteinExistence type="predicted"/>
<keyword evidence="1" id="KW-0540">Nuclease</keyword>
<keyword evidence="1" id="KW-0378">Hydrolase</keyword>
<dbReference type="GO" id="GO:0004519">
    <property type="term" value="F:endonuclease activity"/>
    <property type="evidence" value="ECO:0007669"/>
    <property type="project" value="UniProtKB-KW"/>
</dbReference>